<dbReference type="Proteomes" id="UP000799118">
    <property type="component" value="Unassembled WGS sequence"/>
</dbReference>
<protein>
    <recommendedName>
        <fullName evidence="5">Glutathione S-transferase kappa 1</fullName>
        <ecNumber evidence="2">2.5.1.18</ecNumber>
    </recommendedName>
    <alternativeName>
        <fullName evidence="6">GST class-kappa</fullName>
    </alternativeName>
</protein>
<evidence type="ECO:0000256" key="6">
    <source>
        <dbReference type="ARBA" id="ARBA00083519"/>
    </source>
</evidence>
<evidence type="ECO:0000259" key="7">
    <source>
        <dbReference type="Pfam" id="PF01323"/>
    </source>
</evidence>
<dbReference type="SUPFAM" id="SSF52833">
    <property type="entry name" value="Thioredoxin-like"/>
    <property type="match status" value="1"/>
</dbReference>
<dbReference type="GO" id="GO:0004602">
    <property type="term" value="F:glutathione peroxidase activity"/>
    <property type="evidence" value="ECO:0007669"/>
    <property type="project" value="TreeGrafter"/>
</dbReference>
<dbReference type="EMBL" id="ML770680">
    <property type="protein sequence ID" value="KAE9383137.1"/>
    <property type="molecule type" value="Genomic_DNA"/>
</dbReference>
<gene>
    <name evidence="8" type="ORF">BT96DRAFT_1039460</name>
</gene>
<dbReference type="Gene3D" id="3.40.30.10">
    <property type="entry name" value="Glutaredoxin"/>
    <property type="match status" value="1"/>
</dbReference>
<dbReference type="PANTHER" id="PTHR42943:SF13">
    <property type="entry name" value="GLUTATHIONE S-TRANSFERASE KAPPA-RELATED"/>
    <property type="match status" value="1"/>
</dbReference>
<dbReference type="EC" id="2.5.1.18" evidence="2"/>
<name>A0A6A4GCE3_9AGAR</name>
<keyword evidence="3" id="KW-0808">Transferase</keyword>
<dbReference type="InterPro" id="IPR036249">
    <property type="entry name" value="Thioredoxin-like_sf"/>
</dbReference>
<evidence type="ECO:0000256" key="4">
    <source>
        <dbReference type="ARBA" id="ARBA00047960"/>
    </source>
</evidence>
<accession>A0A6A4GCE3</accession>
<dbReference type="PANTHER" id="PTHR42943">
    <property type="entry name" value="GLUTATHIONE S-TRANSFERASE KAPPA"/>
    <property type="match status" value="1"/>
</dbReference>
<evidence type="ECO:0000313" key="9">
    <source>
        <dbReference type="Proteomes" id="UP000799118"/>
    </source>
</evidence>
<keyword evidence="9" id="KW-1185">Reference proteome</keyword>
<evidence type="ECO:0000256" key="2">
    <source>
        <dbReference type="ARBA" id="ARBA00012452"/>
    </source>
</evidence>
<reference evidence="8" key="1">
    <citation type="journal article" date="2019" name="Environ. Microbiol.">
        <title>Fungal ecological strategies reflected in gene transcription - a case study of two litter decomposers.</title>
        <authorList>
            <person name="Barbi F."/>
            <person name="Kohler A."/>
            <person name="Barry K."/>
            <person name="Baskaran P."/>
            <person name="Daum C."/>
            <person name="Fauchery L."/>
            <person name="Ihrmark K."/>
            <person name="Kuo A."/>
            <person name="LaButti K."/>
            <person name="Lipzen A."/>
            <person name="Morin E."/>
            <person name="Grigoriev I.V."/>
            <person name="Henrissat B."/>
            <person name="Lindahl B."/>
            <person name="Martin F."/>
        </authorList>
    </citation>
    <scope>NUCLEOTIDE SEQUENCE</scope>
    <source>
        <strain evidence="8">JB14</strain>
    </source>
</reference>
<comment type="catalytic activity">
    <reaction evidence="4">
        <text>RX + glutathione = an S-substituted glutathione + a halide anion + H(+)</text>
        <dbReference type="Rhea" id="RHEA:16437"/>
        <dbReference type="ChEBI" id="CHEBI:15378"/>
        <dbReference type="ChEBI" id="CHEBI:16042"/>
        <dbReference type="ChEBI" id="CHEBI:17792"/>
        <dbReference type="ChEBI" id="CHEBI:57925"/>
        <dbReference type="ChEBI" id="CHEBI:90779"/>
        <dbReference type="EC" id="2.5.1.18"/>
    </reaction>
</comment>
<dbReference type="InterPro" id="IPR051924">
    <property type="entry name" value="GST_Kappa/NadH"/>
</dbReference>
<dbReference type="GO" id="GO:0006749">
    <property type="term" value="P:glutathione metabolic process"/>
    <property type="evidence" value="ECO:0007669"/>
    <property type="project" value="TreeGrafter"/>
</dbReference>
<sequence>MGAKIDCYLDCTSFYGYLAFKHLLKVSRGLRSHGVEVEFHPVFLGGINVLSGNKPPWSLPAKAKYSVFDSARAKKYFDATDIQTPEFFPILSILPQRAMWYIKDHYPNDKFETAFIALFPALWIPPQSDLSKVENFRAHLLHNFTPQETESIIAGANSPEYKEKLTAVTKKVVEEQGAFGCPWYWVTNAQGKGEPFFGSDRYVHFMWEFLDLPWRDIQLLSKDEAQKARL</sequence>
<dbReference type="AlphaFoldDB" id="A0A6A4GCE3"/>
<dbReference type="Pfam" id="PF01323">
    <property type="entry name" value="DSBA"/>
    <property type="match status" value="1"/>
</dbReference>
<dbReference type="GO" id="GO:0005739">
    <property type="term" value="C:mitochondrion"/>
    <property type="evidence" value="ECO:0007669"/>
    <property type="project" value="TreeGrafter"/>
</dbReference>
<dbReference type="FunFam" id="3.40.30.10:FF:000096">
    <property type="entry name" value="Glutathione S-transferase kappa"/>
    <property type="match status" value="1"/>
</dbReference>
<proteinExistence type="inferred from homology"/>
<organism evidence="8 9">
    <name type="scientific">Gymnopus androsaceus JB14</name>
    <dbReference type="NCBI Taxonomy" id="1447944"/>
    <lineage>
        <taxon>Eukaryota</taxon>
        <taxon>Fungi</taxon>
        <taxon>Dikarya</taxon>
        <taxon>Basidiomycota</taxon>
        <taxon>Agaricomycotina</taxon>
        <taxon>Agaricomycetes</taxon>
        <taxon>Agaricomycetidae</taxon>
        <taxon>Agaricales</taxon>
        <taxon>Marasmiineae</taxon>
        <taxon>Omphalotaceae</taxon>
        <taxon>Gymnopus</taxon>
    </lineage>
</organism>
<dbReference type="GO" id="GO:0004364">
    <property type="term" value="F:glutathione transferase activity"/>
    <property type="evidence" value="ECO:0007669"/>
    <property type="project" value="UniProtKB-EC"/>
</dbReference>
<comment type="similarity">
    <text evidence="1">Belongs to the GST superfamily. Kappa family.</text>
</comment>
<evidence type="ECO:0000256" key="5">
    <source>
        <dbReference type="ARBA" id="ARBA00073833"/>
    </source>
</evidence>
<evidence type="ECO:0000313" key="8">
    <source>
        <dbReference type="EMBL" id="KAE9383137.1"/>
    </source>
</evidence>
<evidence type="ECO:0000256" key="3">
    <source>
        <dbReference type="ARBA" id="ARBA00022679"/>
    </source>
</evidence>
<dbReference type="GO" id="GO:0005777">
    <property type="term" value="C:peroxisome"/>
    <property type="evidence" value="ECO:0007669"/>
    <property type="project" value="TreeGrafter"/>
</dbReference>
<dbReference type="OrthoDB" id="4664297at2759"/>
<feature type="domain" description="DSBA-like thioredoxin" evidence="7">
    <location>
        <begin position="5"/>
        <end position="202"/>
    </location>
</feature>
<dbReference type="InterPro" id="IPR001853">
    <property type="entry name" value="DSBA-like_thioredoxin_dom"/>
</dbReference>
<evidence type="ECO:0000256" key="1">
    <source>
        <dbReference type="ARBA" id="ARBA00006494"/>
    </source>
</evidence>